<evidence type="ECO:0000256" key="14">
    <source>
        <dbReference type="HAMAP-Rule" id="MF_00046"/>
    </source>
</evidence>
<dbReference type="InterPro" id="IPR050061">
    <property type="entry name" value="MurCDEF_pg_biosynth"/>
</dbReference>
<dbReference type="InterPro" id="IPR005758">
    <property type="entry name" value="UDP-N-AcMur_Ala_ligase_MurC"/>
</dbReference>
<evidence type="ECO:0000256" key="3">
    <source>
        <dbReference type="ARBA" id="ARBA00012211"/>
    </source>
</evidence>
<evidence type="ECO:0000256" key="12">
    <source>
        <dbReference type="ARBA" id="ARBA00023316"/>
    </source>
</evidence>
<dbReference type="InterPro" id="IPR000713">
    <property type="entry name" value="Mur_ligase_N"/>
</dbReference>
<keyword evidence="20" id="KW-1185">Reference proteome</keyword>
<comment type="subcellular location">
    <subcellularLocation>
        <location evidence="1 14">Cytoplasm</location>
    </subcellularLocation>
</comment>
<feature type="transmembrane region" description="Helical" evidence="15">
    <location>
        <begin position="7"/>
        <end position="29"/>
    </location>
</feature>
<dbReference type="Pfam" id="PF01225">
    <property type="entry name" value="Mur_ligase"/>
    <property type="match status" value="1"/>
</dbReference>
<dbReference type="STRING" id="999894.TDIS_1765"/>
<dbReference type="Pfam" id="PF08245">
    <property type="entry name" value="Mur_ligase_M"/>
    <property type="match status" value="1"/>
</dbReference>
<evidence type="ECO:0000259" key="16">
    <source>
        <dbReference type="Pfam" id="PF01225"/>
    </source>
</evidence>
<dbReference type="PATRIC" id="fig|999894.6.peg.1763"/>
<name>A0A179D342_9BACT</name>
<dbReference type="GO" id="GO:0008763">
    <property type="term" value="F:UDP-N-acetylmuramate-L-alanine ligase activity"/>
    <property type="evidence" value="ECO:0007669"/>
    <property type="project" value="UniProtKB-UniRule"/>
</dbReference>
<reference evidence="19 20" key="1">
    <citation type="submission" date="2016-04" db="EMBL/GenBank/DDBJ databases">
        <title>Genome analysis of Thermosulfurimonas dismutans, the first thermophilic sulfur-disproportionating bacterium of the phylum Thermodesulfobacteria.</title>
        <authorList>
            <person name="Mardanov A.V."/>
            <person name="Beletsky A.V."/>
            <person name="Kadnikov V.V."/>
            <person name="Slobodkin A.I."/>
            <person name="Ravin N.V."/>
        </authorList>
    </citation>
    <scope>NUCLEOTIDE SEQUENCE [LARGE SCALE GENOMIC DNA]</scope>
    <source>
        <strain evidence="19 20">S95</strain>
    </source>
</reference>
<evidence type="ECO:0000256" key="4">
    <source>
        <dbReference type="ARBA" id="ARBA00022490"/>
    </source>
</evidence>
<feature type="domain" description="Mur ligase central" evidence="18">
    <location>
        <begin position="110"/>
        <end position="287"/>
    </location>
</feature>
<protein>
    <recommendedName>
        <fullName evidence="3 14">UDP-N-acetylmuramate--L-alanine ligase</fullName>
        <ecNumber evidence="3 14">6.3.2.8</ecNumber>
    </recommendedName>
    <alternativeName>
        <fullName evidence="14">UDP-N-acetylmuramoyl-L-alanine synthetase</fullName>
    </alternativeName>
</protein>
<evidence type="ECO:0000256" key="11">
    <source>
        <dbReference type="ARBA" id="ARBA00023306"/>
    </source>
</evidence>
<keyword evidence="15" id="KW-1133">Transmembrane helix</keyword>
<dbReference type="EMBL" id="LWLG01000015">
    <property type="protein sequence ID" value="OAQ20139.1"/>
    <property type="molecule type" value="Genomic_DNA"/>
</dbReference>
<dbReference type="GO" id="GO:0071555">
    <property type="term" value="P:cell wall organization"/>
    <property type="evidence" value="ECO:0007669"/>
    <property type="project" value="UniProtKB-KW"/>
</dbReference>
<comment type="function">
    <text evidence="14">Cell wall formation.</text>
</comment>
<accession>A0A179D342</accession>
<evidence type="ECO:0000256" key="2">
    <source>
        <dbReference type="ARBA" id="ARBA00004752"/>
    </source>
</evidence>
<dbReference type="GO" id="GO:0005524">
    <property type="term" value="F:ATP binding"/>
    <property type="evidence" value="ECO:0007669"/>
    <property type="project" value="UniProtKB-UniRule"/>
</dbReference>
<keyword evidence="15" id="KW-0812">Transmembrane</keyword>
<keyword evidence="8 14" id="KW-0067">ATP-binding</keyword>
<evidence type="ECO:0000256" key="6">
    <source>
        <dbReference type="ARBA" id="ARBA00022618"/>
    </source>
</evidence>
<dbReference type="PANTHER" id="PTHR43445">
    <property type="entry name" value="UDP-N-ACETYLMURAMATE--L-ALANINE LIGASE-RELATED"/>
    <property type="match status" value="1"/>
</dbReference>
<evidence type="ECO:0000256" key="7">
    <source>
        <dbReference type="ARBA" id="ARBA00022741"/>
    </source>
</evidence>
<dbReference type="Gene3D" id="3.40.1190.10">
    <property type="entry name" value="Mur-like, catalytic domain"/>
    <property type="match status" value="1"/>
</dbReference>
<dbReference type="InterPro" id="IPR036615">
    <property type="entry name" value="Mur_ligase_C_dom_sf"/>
</dbReference>
<evidence type="ECO:0000259" key="17">
    <source>
        <dbReference type="Pfam" id="PF02875"/>
    </source>
</evidence>
<organism evidence="19 20">
    <name type="scientific">Thermosulfurimonas dismutans</name>
    <dbReference type="NCBI Taxonomy" id="999894"/>
    <lineage>
        <taxon>Bacteria</taxon>
        <taxon>Pseudomonadati</taxon>
        <taxon>Thermodesulfobacteriota</taxon>
        <taxon>Thermodesulfobacteria</taxon>
        <taxon>Thermodesulfobacteriales</taxon>
        <taxon>Thermodesulfobacteriaceae</taxon>
        <taxon>Thermosulfurimonas</taxon>
    </lineage>
</organism>
<keyword evidence="11 14" id="KW-0131">Cell cycle</keyword>
<evidence type="ECO:0000256" key="15">
    <source>
        <dbReference type="SAM" id="Phobius"/>
    </source>
</evidence>
<dbReference type="Proteomes" id="UP000078390">
    <property type="component" value="Unassembled WGS sequence"/>
</dbReference>
<keyword evidence="9 14" id="KW-0133">Cell shape</keyword>
<dbReference type="GO" id="GO:0005737">
    <property type="term" value="C:cytoplasm"/>
    <property type="evidence" value="ECO:0007669"/>
    <property type="project" value="UniProtKB-SubCell"/>
</dbReference>
<dbReference type="InterPro" id="IPR036565">
    <property type="entry name" value="Mur-like_cat_sf"/>
</dbReference>
<evidence type="ECO:0000256" key="5">
    <source>
        <dbReference type="ARBA" id="ARBA00022598"/>
    </source>
</evidence>
<keyword evidence="7 14" id="KW-0547">Nucleotide-binding</keyword>
<dbReference type="SUPFAM" id="SSF51984">
    <property type="entry name" value="MurCD N-terminal domain"/>
    <property type="match status" value="1"/>
</dbReference>
<comment type="catalytic activity">
    <reaction evidence="13 14">
        <text>UDP-N-acetyl-alpha-D-muramate + L-alanine + ATP = UDP-N-acetyl-alpha-D-muramoyl-L-alanine + ADP + phosphate + H(+)</text>
        <dbReference type="Rhea" id="RHEA:23372"/>
        <dbReference type="ChEBI" id="CHEBI:15378"/>
        <dbReference type="ChEBI" id="CHEBI:30616"/>
        <dbReference type="ChEBI" id="CHEBI:43474"/>
        <dbReference type="ChEBI" id="CHEBI:57972"/>
        <dbReference type="ChEBI" id="CHEBI:70757"/>
        <dbReference type="ChEBI" id="CHEBI:83898"/>
        <dbReference type="ChEBI" id="CHEBI:456216"/>
        <dbReference type="EC" id="6.3.2.8"/>
    </reaction>
</comment>
<evidence type="ECO:0000259" key="18">
    <source>
        <dbReference type="Pfam" id="PF08245"/>
    </source>
</evidence>
<sequence length="461" mass="50209">MLKGKRYHLIGIGGVGMSGLARLLLALGARVSGCDLKRTGTTEALKAEGIEVFYGHDPGHLLGKEVVVYSSAVKPDHPELIRARELGLPILPRAEMLSEIMALHPKSIAVAGSHGKTTTASMIAEVLTRAGLEPTVAIGGRVNNFGVNARLGRGHYLVAETDESDGSFLILRPYLGVVTNIDREHLDFYADFKAVRKAFVRFCRRVDSEGGLVLCGDDPGVRSILPELSGNLMIYGFSDGVDLSGEVISGGPFPEIRVTYKGRPLGSFRLSVPGRHNALNALAVVGVGLRLGLSPEIIFSGLAAFSGVGRRLEKKGEIYGVEVFDDYAHHPAEVEVTLRTLRELFPERRLLVVFQPHRYTRTRALWRDFLRVLVEPDVLFLTDIYPASEPPIPGISGESFFQAVRRIRKDKPTLFSPGLEEAVAQVEFFLSPGDVLLTMGAGDVYQMGEELLSGKRLNKAA</sequence>
<dbReference type="UniPathway" id="UPA00219"/>
<feature type="domain" description="Mur ligase N-terminal catalytic" evidence="16">
    <location>
        <begin position="7"/>
        <end position="103"/>
    </location>
</feature>
<feature type="domain" description="Mur ligase C-terminal" evidence="17">
    <location>
        <begin position="310"/>
        <end position="442"/>
    </location>
</feature>
<dbReference type="SUPFAM" id="SSF53623">
    <property type="entry name" value="MurD-like peptide ligases, catalytic domain"/>
    <property type="match status" value="1"/>
</dbReference>
<evidence type="ECO:0000256" key="10">
    <source>
        <dbReference type="ARBA" id="ARBA00022984"/>
    </source>
</evidence>
<dbReference type="NCBIfam" id="TIGR01082">
    <property type="entry name" value="murC"/>
    <property type="match status" value="1"/>
</dbReference>
<dbReference type="Pfam" id="PF02875">
    <property type="entry name" value="Mur_ligase_C"/>
    <property type="match status" value="1"/>
</dbReference>
<keyword evidence="12 14" id="KW-0961">Cell wall biogenesis/degradation</keyword>
<keyword evidence="15" id="KW-0472">Membrane</keyword>
<comment type="caution">
    <text evidence="19">The sequence shown here is derived from an EMBL/GenBank/DDBJ whole genome shotgun (WGS) entry which is preliminary data.</text>
</comment>
<keyword evidence="4 14" id="KW-0963">Cytoplasm</keyword>
<keyword evidence="6 14" id="KW-0132">Cell division</keyword>
<evidence type="ECO:0000256" key="13">
    <source>
        <dbReference type="ARBA" id="ARBA00047833"/>
    </source>
</evidence>
<dbReference type="InterPro" id="IPR013221">
    <property type="entry name" value="Mur_ligase_cen"/>
</dbReference>
<evidence type="ECO:0000256" key="8">
    <source>
        <dbReference type="ARBA" id="ARBA00022840"/>
    </source>
</evidence>
<evidence type="ECO:0000256" key="1">
    <source>
        <dbReference type="ARBA" id="ARBA00004496"/>
    </source>
</evidence>
<dbReference type="GO" id="GO:0051301">
    <property type="term" value="P:cell division"/>
    <property type="evidence" value="ECO:0007669"/>
    <property type="project" value="UniProtKB-KW"/>
</dbReference>
<dbReference type="Gene3D" id="3.90.190.20">
    <property type="entry name" value="Mur ligase, C-terminal domain"/>
    <property type="match status" value="1"/>
</dbReference>
<dbReference type="AlphaFoldDB" id="A0A179D342"/>
<dbReference type="Gene3D" id="3.40.50.720">
    <property type="entry name" value="NAD(P)-binding Rossmann-like Domain"/>
    <property type="match status" value="1"/>
</dbReference>
<dbReference type="InterPro" id="IPR004101">
    <property type="entry name" value="Mur_ligase_C"/>
</dbReference>
<comment type="similarity">
    <text evidence="14">Belongs to the MurCDEF family.</text>
</comment>
<evidence type="ECO:0000313" key="19">
    <source>
        <dbReference type="EMBL" id="OAQ20139.1"/>
    </source>
</evidence>
<feature type="binding site" evidence="14">
    <location>
        <begin position="112"/>
        <end position="118"/>
    </location>
    <ligand>
        <name>ATP</name>
        <dbReference type="ChEBI" id="CHEBI:30616"/>
    </ligand>
</feature>
<keyword evidence="10 14" id="KW-0573">Peptidoglycan synthesis</keyword>
<evidence type="ECO:0000256" key="9">
    <source>
        <dbReference type="ARBA" id="ARBA00022960"/>
    </source>
</evidence>
<dbReference type="RefSeq" id="WP_068671405.1">
    <property type="nucleotide sequence ID" value="NZ_LWLG01000015.1"/>
</dbReference>
<comment type="pathway">
    <text evidence="2 14">Cell wall biogenesis; peptidoglycan biosynthesis.</text>
</comment>
<dbReference type="GO" id="GO:0008360">
    <property type="term" value="P:regulation of cell shape"/>
    <property type="evidence" value="ECO:0007669"/>
    <property type="project" value="UniProtKB-KW"/>
</dbReference>
<keyword evidence="5 14" id="KW-0436">Ligase</keyword>
<dbReference type="OrthoDB" id="9804126at2"/>
<proteinExistence type="inferred from homology"/>
<dbReference type="HAMAP" id="MF_00046">
    <property type="entry name" value="MurC"/>
    <property type="match status" value="1"/>
</dbReference>
<gene>
    <name evidence="14" type="primary">murC</name>
    <name evidence="19" type="ORF">TDIS_1765</name>
</gene>
<dbReference type="PANTHER" id="PTHR43445:SF3">
    <property type="entry name" value="UDP-N-ACETYLMURAMATE--L-ALANINE LIGASE"/>
    <property type="match status" value="1"/>
</dbReference>
<dbReference type="EC" id="6.3.2.8" evidence="3 14"/>
<dbReference type="GO" id="GO:0009252">
    <property type="term" value="P:peptidoglycan biosynthetic process"/>
    <property type="evidence" value="ECO:0007669"/>
    <property type="project" value="UniProtKB-UniRule"/>
</dbReference>
<evidence type="ECO:0000313" key="20">
    <source>
        <dbReference type="Proteomes" id="UP000078390"/>
    </source>
</evidence>
<dbReference type="SUPFAM" id="SSF53244">
    <property type="entry name" value="MurD-like peptide ligases, peptide-binding domain"/>
    <property type="match status" value="1"/>
</dbReference>